<dbReference type="InterPro" id="IPR046796">
    <property type="entry name" value="Transposase_32_dom"/>
</dbReference>
<evidence type="ECO:0000313" key="3">
    <source>
        <dbReference type="Proteomes" id="UP000593574"/>
    </source>
</evidence>
<proteinExistence type="predicted"/>
<name>A0A7J9B5E9_9ROSI</name>
<gene>
    <name evidence="2" type="ORF">Golax_025930</name>
</gene>
<dbReference type="EMBL" id="JABEZV010449768">
    <property type="protein sequence ID" value="MBA0731483.1"/>
    <property type="molecule type" value="Genomic_DNA"/>
</dbReference>
<protein>
    <recommendedName>
        <fullName evidence="1">Putative plant transposon protein domain-containing protein</fullName>
    </recommendedName>
</protein>
<organism evidence="2 3">
    <name type="scientific">Gossypium laxum</name>
    <dbReference type="NCBI Taxonomy" id="34288"/>
    <lineage>
        <taxon>Eukaryota</taxon>
        <taxon>Viridiplantae</taxon>
        <taxon>Streptophyta</taxon>
        <taxon>Embryophyta</taxon>
        <taxon>Tracheophyta</taxon>
        <taxon>Spermatophyta</taxon>
        <taxon>Magnoliopsida</taxon>
        <taxon>eudicotyledons</taxon>
        <taxon>Gunneridae</taxon>
        <taxon>Pentapetalae</taxon>
        <taxon>rosids</taxon>
        <taxon>malvids</taxon>
        <taxon>Malvales</taxon>
        <taxon>Malvaceae</taxon>
        <taxon>Malvoideae</taxon>
        <taxon>Gossypium</taxon>
    </lineage>
</organism>
<dbReference type="AlphaFoldDB" id="A0A7J9B5E9"/>
<dbReference type="Proteomes" id="UP000593574">
    <property type="component" value="Unassembled WGS sequence"/>
</dbReference>
<comment type="caution">
    <text evidence="2">The sequence shown here is derived from an EMBL/GenBank/DDBJ whole genome shotgun (WGS) entry which is preliminary data.</text>
</comment>
<dbReference type="Pfam" id="PF20167">
    <property type="entry name" value="Transposase_32"/>
    <property type="match status" value="1"/>
</dbReference>
<accession>A0A7J9B5E9</accession>
<evidence type="ECO:0000259" key="1">
    <source>
        <dbReference type="Pfam" id="PF20167"/>
    </source>
</evidence>
<feature type="domain" description="Putative plant transposon protein" evidence="1">
    <location>
        <begin position="5"/>
        <end position="142"/>
    </location>
</feature>
<evidence type="ECO:0000313" key="2">
    <source>
        <dbReference type="EMBL" id="MBA0731483.1"/>
    </source>
</evidence>
<keyword evidence="3" id="KW-1185">Reference proteome</keyword>
<sequence length="143" mass="16685">MIPKENVVVSIIQEFYVSLRDQESRNAEGHMLDMVLVRGKEVQVTPRIICDLYNAPYYENDFIDKTDLEYFRDIDMDSIINFLTEGRGDWKYCVGTNIPVSFDQAIMFPEAKMWIQFVCTRIVPALDVSNVNTFRIVLLYAIQ</sequence>
<reference evidence="2 3" key="1">
    <citation type="journal article" date="2019" name="Genome Biol. Evol.">
        <title>Insights into the evolution of the New World diploid cottons (Gossypium, subgenus Houzingenia) based on genome sequencing.</title>
        <authorList>
            <person name="Grover C.E."/>
            <person name="Arick M.A. 2nd"/>
            <person name="Thrash A."/>
            <person name="Conover J.L."/>
            <person name="Sanders W.S."/>
            <person name="Peterson D.G."/>
            <person name="Frelichowski J.E."/>
            <person name="Scheffler J.A."/>
            <person name="Scheffler B.E."/>
            <person name="Wendel J.F."/>
        </authorList>
    </citation>
    <scope>NUCLEOTIDE SEQUENCE [LARGE SCALE GENOMIC DNA]</scope>
    <source>
        <strain evidence="2">4</strain>
        <tissue evidence="2">Leaf</tissue>
    </source>
</reference>